<protein>
    <submittedName>
        <fullName evidence="4">2-dehydropantoate 2-reductase</fullName>
    </submittedName>
</protein>
<name>R9ARB3_WALI9</name>
<feature type="domain" description="Ketopantoate reductase C-terminal" evidence="3">
    <location>
        <begin position="57"/>
        <end position="172"/>
    </location>
</feature>
<dbReference type="InterPro" id="IPR013328">
    <property type="entry name" value="6PGD_dom2"/>
</dbReference>
<evidence type="ECO:0000256" key="1">
    <source>
        <dbReference type="ARBA" id="ARBA00022857"/>
    </source>
</evidence>
<dbReference type="GO" id="GO:0008677">
    <property type="term" value="F:2-dehydropantoate 2-reductase activity"/>
    <property type="evidence" value="ECO:0007669"/>
    <property type="project" value="TreeGrafter"/>
</dbReference>
<evidence type="ECO:0000313" key="5">
    <source>
        <dbReference type="Proteomes" id="UP000014064"/>
    </source>
</evidence>
<dbReference type="InterPro" id="IPR008927">
    <property type="entry name" value="6-PGluconate_DH-like_C_sf"/>
</dbReference>
<keyword evidence="2" id="KW-0560">Oxidoreductase</keyword>
<dbReference type="Pfam" id="PF08546">
    <property type="entry name" value="ApbA_C"/>
    <property type="match status" value="1"/>
</dbReference>
<keyword evidence="1" id="KW-0521">NADP</keyword>
<gene>
    <name evidence="4" type="ORF">J056_000276</name>
</gene>
<dbReference type="Proteomes" id="UP000014064">
    <property type="component" value="Unassembled WGS sequence"/>
</dbReference>
<dbReference type="OrthoDB" id="73846at2759"/>
<sequence length="177" mass="19825">MAAAFQDGILTEASNGGTLNVTAYNSNQQLNNNSNSLLSTLSQLDGIKVHILDTPTFQHTAHLKLTANCAINALATLQNCRNGELIHFNELVHSIVDECCTVLDLDHHSTHLYTKNIINTTALNYNSTHTDIHQRRKPATHTEVEFLNGYIINQARIKGISTPNNQRLYDEFMHKFK</sequence>
<dbReference type="GO" id="GO:0050661">
    <property type="term" value="F:NADP binding"/>
    <property type="evidence" value="ECO:0007669"/>
    <property type="project" value="TreeGrafter"/>
</dbReference>
<evidence type="ECO:0000313" key="4">
    <source>
        <dbReference type="EMBL" id="EOR04605.1"/>
    </source>
</evidence>
<dbReference type="GO" id="GO:0005737">
    <property type="term" value="C:cytoplasm"/>
    <property type="evidence" value="ECO:0007669"/>
    <property type="project" value="TreeGrafter"/>
</dbReference>
<dbReference type="Gene3D" id="1.10.1040.10">
    <property type="entry name" value="N-(1-d-carboxylethyl)-l-norvaline Dehydrogenase, domain 2"/>
    <property type="match status" value="1"/>
</dbReference>
<dbReference type="HOGENOM" id="CLU_1519032_0_0_1"/>
<dbReference type="InterPro" id="IPR013752">
    <property type="entry name" value="KPA_reductase"/>
</dbReference>
<evidence type="ECO:0000256" key="2">
    <source>
        <dbReference type="ARBA" id="ARBA00023002"/>
    </source>
</evidence>
<dbReference type="GeneID" id="20373228"/>
<evidence type="ECO:0000259" key="3">
    <source>
        <dbReference type="Pfam" id="PF08546"/>
    </source>
</evidence>
<keyword evidence="5" id="KW-1185">Reference proteome</keyword>
<dbReference type="AlphaFoldDB" id="R9ARB3"/>
<dbReference type="RefSeq" id="XP_009265949.1">
    <property type="nucleotide sequence ID" value="XM_009267674.1"/>
</dbReference>
<accession>R9ARB3</accession>
<proteinExistence type="predicted"/>
<dbReference type="InterPro" id="IPR050838">
    <property type="entry name" value="Ketopantoate_reductase"/>
</dbReference>
<organism evidence="4 5">
    <name type="scientific">Wallemia ichthyophaga (strain EXF-994 / CBS 113033)</name>
    <dbReference type="NCBI Taxonomy" id="1299270"/>
    <lineage>
        <taxon>Eukaryota</taxon>
        <taxon>Fungi</taxon>
        <taxon>Dikarya</taxon>
        <taxon>Basidiomycota</taxon>
        <taxon>Wallemiomycotina</taxon>
        <taxon>Wallemiomycetes</taxon>
        <taxon>Wallemiales</taxon>
        <taxon>Wallemiaceae</taxon>
        <taxon>Wallemia</taxon>
    </lineage>
</organism>
<dbReference type="SUPFAM" id="SSF48179">
    <property type="entry name" value="6-phosphogluconate dehydrogenase C-terminal domain-like"/>
    <property type="match status" value="1"/>
</dbReference>
<dbReference type="PANTHER" id="PTHR43765">
    <property type="entry name" value="2-DEHYDROPANTOATE 2-REDUCTASE-RELATED"/>
    <property type="match status" value="1"/>
</dbReference>
<dbReference type="KEGG" id="wic:J056_000276"/>
<dbReference type="EMBL" id="KE007224">
    <property type="protein sequence ID" value="EOR04605.1"/>
    <property type="molecule type" value="Genomic_DNA"/>
</dbReference>
<dbReference type="PANTHER" id="PTHR43765:SF2">
    <property type="entry name" value="2-DEHYDROPANTOATE 2-REDUCTASE"/>
    <property type="match status" value="1"/>
</dbReference>
<reference evidence="5" key="1">
    <citation type="journal article" date="2013" name="BMC Genomics">
        <title>Genome and transcriptome sequencing of the halophilic fungus Wallemia ichthyophaga: haloadaptations present and absent.</title>
        <authorList>
            <person name="Zajc J."/>
            <person name="Liu Y."/>
            <person name="Dai W."/>
            <person name="Yang Z."/>
            <person name="Hu J."/>
            <person name="Gostincar C."/>
            <person name="Gunde-Cimerman N."/>
        </authorList>
    </citation>
    <scope>NUCLEOTIDE SEQUENCE [LARGE SCALE GENOMIC DNA]</scope>
    <source>
        <strain evidence="5">EXF-994 / CBS 113033</strain>
    </source>
</reference>